<dbReference type="EMBL" id="CADCXV010001136">
    <property type="protein sequence ID" value="CAB0041839.1"/>
    <property type="molecule type" value="Genomic_DNA"/>
</dbReference>
<evidence type="ECO:0000313" key="1">
    <source>
        <dbReference type="EMBL" id="CAB0041839.1"/>
    </source>
</evidence>
<dbReference type="Proteomes" id="UP000479190">
    <property type="component" value="Unassembled WGS sequence"/>
</dbReference>
<gene>
    <name evidence="1" type="ORF">TBRA_LOCUS13488</name>
</gene>
<evidence type="ECO:0000313" key="2">
    <source>
        <dbReference type="Proteomes" id="UP000479190"/>
    </source>
</evidence>
<accession>A0A6H5J0P8</accession>
<proteinExistence type="predicted"/>
<reference evidence="1 2" key="1">
    <citation type="submission" date="2020-02" db="EMBL/GenBank/DDBJ databases">
        <authorList>
            <person name="Ferguson B K."/>
        </authorList>
    </citation>
    <scope>NUCLEOTIDE SEQUENCE [LARGE SCALE GENOMIC DNA]</scope>
</reference>
<sequence>MKSAPRIAALTSAMINVHSSSVLLHPMLRVSFFSPNVTMRVAYAACSTRSCLTRGVRKILFGIIESTELEPTRTGMLFPRSVM</sequence>
<name>A0A6H5J0P8_9HYME</name>
<protein>
    <submittedName>
        <fullName evidence="1">Uncharacterized protein</fullName>
    </submittedName>
</protein>
<keyword evidence="2" id="KW-1185">Reference proteome</keyword>
<dbReference type="AlphaFoldDB" id="A0A6H5J0P8"/>
<organism evidence="1 2">
    <name type="scientific">Trichogramma brassicae</name>
    <dbReference type="NCBI Taxonomy" id="86971"/>
    <lineage>
        <taxon>Eukaryota</taxon>
        <taxon>Metazoa</taxon>
        <taxon>Ecdysozoa</taxon>
        <taxon>Arthropoda</taxon>
        <taxon>Hexapoda</taxon>
        <taxon>Insecta</taxon>
        <taxon>Pterygota</taxon>
        <taxon>Neoptera</taxon>
        <taxon>Endopterygota</taxon>
        <taxon>Hymenoptera</taxon>
        <taxon>Apocrita</taxon>
        <taxon>Proctotrupomorpha</taxon>
        <taxon>Chalcidoidea</taxon>
        <taxon>Trichogrammatidae</taxon>
        <taxon>Trichogramma</taxon>
    </lineage>
</organism>